<sequence length="231" mass="25842">MTAGSAPLLNIYLLAGVKTPVASFAECCRKLDALFREEGREPRIFVLMPYGDYTRRLLRQLSEVSTDVPYRSVLGRVGGRTAADFIRSTYRSGPLLLIGHSGGGAAAYQAARMLPDVSRRGDVRIVQIGSPKVPIDPSFRDRVGYFYAIDADGRTVDRISRLGSWGGWRRGRYALPRWDRMKFAPGLVEGLPVMGGHADYFRHEPDFTDADSICNLDKTIRVIRSWLKDWG</sequence>
<evidence type="ECO:0008006" key="3">
    <source>
        <dbReference type="Google" id="ProtNLM"/>
    </source>
</evidence>
<dbReference type="Proteomes" id="UP000680304">
    <property type="component" value="Unassembled WGS sequence"/>
</dbReference>
<gene>
    <name evidence="1" type="ORF">PACILC2_43090</name>
</gene>
<proteinExistence type="predicted"/>
<protein>
    <recommendedName>
        <fullName evidence="3">Fungal lipase-like domain-containing protein</fullName>
    </recommendedName>
</protein>
<dbReference type="InterPro" id="IPR029058">
    <property type="entry name" value="AB_hydrolase_fold"/>
</dbReference>
<dbReference type="Gene3D" id="3.40.50.1820">
    <property type="entry name" value="alpha/beta hydrolase"/>
    <property type="match status" value="1"/>
</dbReference>
<name>A0ABQ4NBY4_9BACL</name>
<dbReference type="EMBL" id="BOVJ01000148">
    <property type="protein sequence ID" value="GIQ65741.1"/>
    <property type="molecule type" value="Genomic_DNA"/>
</dbReference>
<organism evidence="1 2">
    <name type="scientific">Paenibacillus cisolokensis</name>
    <dbReference type="NCBI Taxonomy" id="1658519"/>
    <lineage>
        <taxon>Bacteria</taxon>
        <taxon>Bacillati</taxon>
        <taxon>Bacillota</taxon>
        <taxon>Bacilli</taxon>
        <taxon>Bacillales</taxon>
        <taxon>Paenibacillaceae</taxon>
        <taxon>Paenibacillus</taxon>
    </lineage>
</organism>
<keyword evidence="2" id="KW-1185">Reference proteome</keyword>
<evidence type="ECO:0000313" key="2">
    <source>
        <dbReference type="Proteomes" id="UP000680304"/>
    </source>
</evidence>
<accession>A0ABQ4NBY4</accession>
<dbReference type="SUPFAM" id="SSF53474">
    <property type="entry name" value="alpha/beta-Hydrolases"/>
    <property type="match status" value="1"/>
</dbReference>
<reference evidence="1 2" key="1">
    <citation type="submission" date="2021-04" db="EMBL/GenBank/DDBJ databases">
        <title>Draft genome sequence of Paenibacillus cisolokensis, LC2-13A.</title>
        <authorList>
            <person name="Uke A."/>
            <person name="Chhe C."/>
            <person name="Baramee S."/>
            <person name="Kosugi A."/>
        </authorList>
    </citation>
    <scope>NUCLEOTIDE SEQUENCE [LARGE SCALE GENOMIC DNA]</scope>
    <source>
        <strain evidence="1 2">LC2-13A</strain>
    </source>
</reference>
<comment type="caution">
    <text evidence="1">The sequence shown here is derived from an EMBL/GenBank/DDBJ whole genome shotgun (WGS) entry which is preliminary data.</text>
</comment>
<dbReference type="RefSeq" id="WP_213530235.1">
    <property type="nucleotide sequence ID" value="NZ_BOVJ01000148.1"/>
</dbReference>
<evidence type="ECO:0000313" key="1">
    <source>
        <dbReference type="EMBL" id="GIQ65741.1"/>
    </source>
</evidence>